<dbReference type="Pfam" id="PF24827">
    <property type="entry name" value="AstE_AspA_cat"/>
    <property type="match status" value="1"/>
</dbReference>
<proteinExistence type="predicted"/>
<evidence type="ECO:0000313" key="7">
    <source>
        <dbReference type="Proteomes" id="UP000070529"/>
    </source>
</evidence>
<dbReference type="RefSeq" id="WP_067412863.1">
    <property type="nucleotide sequence ID" value="NZ_LNTY01000018.1"/>
</dbReference>
<keyword evidence="7" id="KW-1185">Reference proteome</keyword>
<evidence type="ECO:0000313" key="6">
    <source>
        <dbReference type="EMBL" id="KXF82591.1"/>
    </source>
</evidence>
<accession>A0A135IAV8</accession>
<dbReference type="InterPro" id="IPR055438">
    <property type="entry name" value="AstE_AspA_cat"/>
</dbReference>
<organism evidence="6 7">
    <name type="scientific">Enterovibrio coralii</name>
    <dbReference type="NCBI Taxonomy" id="294935"/>
    <lineage>
        <taxon>Bacteria</taxon>
        <taxon>Pseudomonadati</taxon>
        <taxon>Pseudomonadota</taxon>
        <taxon>Gammaproteobacteria</taxon>
        <taxon>Vibrionales</taxon>
        <taxon>Vibrionaceae</taxon>
        <taxon>Enterovibrio</taxon>
    </lineage>
</organism>
<evidence type="ECO:0000256" key="2">
    <source>
        <dbReference type="ARBA" id="ARBA00022723"/>
    </source>
</evidence>
<keyword evidence="4" id="KW-0862">Zinc</keyword>
<comment type="caution">
    <text evidence="6">The sequence shown here is derived from an EMBL/GenBank/DDBJ whole genome shotgun (WGS) entry which is preliminary data.</text>
</comment>
<keyword evidence="2" id="KW-0479">Metal-binding</keyword>
<dbReference type="InterPro" id="IPR053138">
    <property type="entry name" value="N-alpha-Ac-DABA_deacetylase"/>
</dbReference>
<comment type="cofactor">
    <cofactor evidence="1">
        <name>Zn(2+)</name>
        <dbReference type="ChEBI" id="CHEBI:29105"/>
    </cofactor>
</comment>
<evidence type="ECO:0000256" key="1">
    <source>
        <dbReference type="ARBA" id="ARBA00001947"/>
    </source>
</evidence>
<dbReference type="PANTHER" id="PTHR37326:SF1">
    <property type="entry name" value="BLL3975 PROTEIN"/>
    <property type="match status" value="1"/>
</dbReference>
<dbReference type="CDD" id="cd06251">
    <property type="entry name" value="M14_ASTE_ASPA-like"/>
    <property type="match status" value="1"/>
</dbReference>
<dbReference type="PANTHER" id="PTHR37326">
    <property type="entry name" value="BLL3975 PROTEIN"/>
    <property type="match status" value="1"/>
</dbReference>
<keyword evidence="3" id="KW-0378">Hydrolase</keyword>
<feature type="domain" description="Succinylglutamate desuccinylase/Aspartoacylase catalytic" evidence="5">
    <location>
        <begin position="56"/>
        <end position="242"/>
    </location>
</feature>
<protein>
    <submittedName>
        <fullName evidence="6">Deacylase</fullName>
    </submittedName>
</protein>
<reference evidence="6 7" key="1">
    <citation type="submission" date="2015-11" db="EMBL/GenBank/DDBJ databases">
        <title>Genomic Taxonomy of the Vibrionaceae.</title>
        <authorList>
            <person name="Gomez-Gil B."/>
            <person name="Enciso-Ibarra J."/>
        </authorList>
    </citation>
    <scope>NUCLEOTIDE SEQUENCE [LARGE SCALE GENOMIC DNA]</scope>
    <source>
        <strain evidence="6 7">CAIM 912</strain>
    </source>
</reference>
<dbReference type="GO" id="GO:0046872">
    <property type="term" value="F:metal ion binding"/>
    <property type="evidence" value="ECO:0007669"/>
    <property type="project" value="UniProtKB-KW"/>
</dbReference>
<dbReference type="Proteomes" id="UP000070529">
    <property type="component" value="Unassembled WGS sequence"/>
</dbReference>
<dbReference type="STRING" id="294935.ATN88_21200"/>
<dbReference type="SUPFAM" id="SSF53187">
    <property type="entry name" value="Zn-dependent exopeptidases"/>
    <property type="match status" value="1"/>
</dbReference>
<dbReference type="GO" id="GO:0016788">
    <property type="term" value="F:hydrolase activity, acting on ester bonds"/>
    <property type="evidence" value="ECO:0007669"/>
    <property type="project" value="InterPro"/>
</dbReference>
<evidence type="ECO:0000256" key="3">
    <source>
        <dbReference type="ARBA" id="ARBA00022801"/>
    </source>
</evidence>
<evidence type="ECO:0000259" key="5">
    <source>
        <dbReference type="Pfam" id="PF24827"/>
    </source>
</evidence>
<sequence>MTTYIKGNKIDGLDVISSLDVDQLESGQHKFWFRAATDALAQWQHLPVWVFKGTKPGKKIMITAGVHGDEYNGVLSAQAIARSLKGKEIAGSITIVPTVNLTGMLHHSRDFFSSDPDVSDGNLNRFFPGNAHGNEPQRYLYTIWHNLLKPNAELAIDLHTQTSGTVYPLYVFADFRLEDALNMARLMNPDAILNDPGEAGVLETVWNENGIPSITVEIGMGRYTDMAMVQRTLEGATNILMHYGNLSGSVDALTPAIESARVTSLRAEQGGFILPEVSLMQSVKKGQILARQYDSFGEEEHQYLAPEDGIVLSHNIESMRAAGSLAVRLIHPEA</sequence>
<dbReference type="AlphaFoldDB" id="A0A135IAV8"/>
<gene>
    <name evidence="6" type="ORF">ATN88_21200</name>
</gene>
<dbReference type="InterPro" id="IPR043795">
    <property type="entry name" value="N-alpha-Ac-DABA-like"/>
</dbReference>
<evidence type="ECO:0000256" key="4">
    <source>
        <dbReference type="ARBA" id="ARBA00022833"/>
    </source>
</evidence>
<name>A0A135IAV8_9GAMM</name>
<dbReference type="GO" id="GO:0016811">
    <property type="term" value="F:hydrolase activity, acting on carbon-nitrogen (but not peptide) bonds, in linear amides"/>
    <property type="evidence" value="ECO:0007669"/>
    <property type="project" value="InterPro"/>
</dbReference>
<dbReference type="EMBL" id="LNTY01000018">
    <property type="protein sequence ID" value="KXF82591.1"/>
    <property type="molecule type" value="Genomic_DNA"/>
</dbReference>
<dbReference type="Gene3D" id="3.40.630.10">
    <property type="entry name" value="Zn peptidases"/>
    <property type="match status" value="1"/>
</dbReference>
<dbReference type="OrthoDB" id="9782876at2"/>
<dbReference type="PIRSF" id="PIRSF039012">
    <property type="entry name" value="ASP"/>
    <property type="match status" value="1"/>
</dbReference>